<evidence type="ECO:0000313" key="5">
    <source>
        <dbReference type="Proteomes" id="UP001152747"/>
    </source>
</evidence>
<dbReference type="InterPro" id="IPR012337">
    <property type="entry name" value="RNaseH-like_sf"/>
</dbReference>
<protein>
    <recommendedName>
        <fullName evidence="3">C2H2-type domain-containing protein</fullName>
    </recommendedName>
</protein>
<dbReference type="SUPFAM" id="SSF53335">
    <property type="entry name" value="S-adenosyl-L-methionine-dependent methyltransferases"/>
    <property type="match status" value="1"/>
</dbReference>
<feature type="coiled-coil region" evidence="1">
    <location>
        <begin position="638"/>
        <end position="672"/>
    </location>
</feature>
<dbReference type="SMART" id="SM00355">
    <property type="entry name" value="ZnF_C2H2"/>
    <property type="match status" value="3"/>
</dbReference>
<feature type="region of interest" description="Disordered" evidence="2">
    <location>
        <begin position="1045"/>
        <end position="1069"/>
    </location>
</feature>
<feature type="domain" description="C2H2-type" evidence="3">
    <location>
        <begin position="294"/>
        <end position="319"/>
    </location>
</feature>
<evidence type="ECO:0000256" key="2">
    <source>
        <dbReference type="SAM" id="MobiDB-lite"/>
    </source>
</evidence>
<dbReference type="PANTHER" id="PTHR22716">
    <property type="entry name" value="ETS CLASS TRANSCRIPTION FACTOR-RELATED-RELATED"/>
    <property type="match status" value="1"/>
</dbReference>
<dbReference type="AlphaFoldDB" id="A0A9P1N003"/>
<dbReference type="SUPFAM" id="SSF53098">
    <property type="entry name" value="Ribonuclease H-like"/>
    <property type="match status" value="1"/>
</dbReference>
<sequence length="1069" mass="123731">MLSLQLKNGRELYYLSEVEVQIGIDENGGMEKYGNELEGTGDSDLTTHTYEGGFRIWECTTDLCEFIEENSAFYNGKRVLELGCGAALPSILTSIHGASHCFVQDFNSSVIQCFTLPNFCSNEGKAQIESASIPWEKVPETIENNSYDVILSSETIYNEKDYENLHNAVVSALKSDGVAYFAAKMFYFGVGGNVPSFLDFVNNLGILEAKILKIIDASVQRMKDYLHKYFTDFRGYHKCLKCQKVFRTSFNDLYLNKHLQVAHQLVVSDLILEYANENWKVMKNYYKNVLPNGYSCLFCNQMFYDKSEYILVSHINTVHGIVMKERMEEERMMLENRMDVGLNELSGDSFRTAELRRLNYDPNAFQTITAINYDDTDKNNITCDFYQDVGNNTKSCIICNLQLKVVSVSSLLKHLRNVHNVFEAYKYTDGIAKKKPKLSGVCPTKSELKKPDNYVEYATLSNFFISSEDSITCVSCGMELENKTSEVQLEHIRQFHPSIFATLKSDPPPVPKKPFLKKRMRSFNAERKLTSFIISQGISYDVLGDPNLRILQRAMNIKISQLNARSVPHEIDSKDIMDRLIEDCAIETREQAMPFSNNSLITISMSFHCENREIFVAACLHNNTINFKRKNRVVFKKLSCSKLDCKTIENLMKNLEKEYQFSSSQVSNLVVEKKYLDLFDGFDENVLKFESFLENICELAENVLKVSFFEETLRMFNETIDLIRSDGDLLEKFELLMMDCNVNRFDISLFNYSNWYECLEMLILIVEDKRKILIIQLFSSKWLPSNKLSNSIIHYLLILSNILKKINLVAKAASDSNGTISSVIPLVVELIGKLKCEEVDLSDLIENHLEIYLKDEKYMKYNFATFLDPRYVFDKNIHCYKTWNYIKTKLVNTIQIEDRDCFLKELVMYQGMISVRTTSVLSSDYFFLWSEKRYSLPMLFKYSMDFLNVPMCCLNAQYYFGKHGKFGYMNKTMGFEQFNNSMIVASSQEIFKSRDFSVSAPIIFNNPISRSDNPPELTEYQPQENSEFIDNDQIVIKVEPPILEDEEEEEEEIMRDDNNLLQYIKKEEE</sequence>
<comment type="caution">
    <text evidence="4">The sequence shown here is derived from an EMBL/GenBank/DDBJ whole genome shotgun (WGS) entry which is preliminary data.</text>
</comment>
<evidence type="ECO:0000259" key="3">
    <source>
        <dbReference type="SMART" id="SM00355"/>
    </source>
</evidence>
<dbReference type="InterPro" id="IPR019410">
    <property type="entry name" value="Methyltransf_16"/>
</dbReference>
<dbReference type="InterPro" id="IPR040129">
    <property type="entry name" value="Lin-15B-like"/>
</dbReference>
<dbReference type="EMBL" id="CANHGI010000003">
    <property type="protein sequence ID" value="CAI5445942.1"/>
    <property type="molecule type" value="Genomic_DNA"/>
</dbReference>
<keyword evidence="1" id="KW-0175">Coiled coil</keyword>
<organism evidence="4 5">
    <name type="scientific">Caenorhabditis angaria</name>
    <dbReference type="NCBI Taxonomy" id="860376"/>
    <lineage>
        <taxon>Eukaryota</taxon>
        <taxon>Metazoa</taxon>
        <taxon>Ecdysozoa</taxon>
        <taxon>Nematoda</taxon>
        <taxon>Chromadorea</taxon>
        <taxon>Rhabditida</taxon>
        <taxon>Rhabditina</taxon>
        <taxon>Rhabditomorpha</taxon>
        <taxon>Rhabditoidea</taxon>
        <taxon>Rhabditidae</taxon>
        <taxon>Peloderinae</taxon>
        <taxon>Caenorhabditis</taxon>
    </lineage>
</organism>
<dbReference type="Gene3D" id="3.40.50.150">
    <property type="entry name" value="Vaccinia Virus protein VP39"/>
    <property type="match status" value="1"/>
</dbReference>
<dbReference type="CDD" id="cd02440">
    <property type="entry name" value="AdoMet_MTases"/>
    <property type="match status" value="1"/>
</dbReference>
<dbReference type="OrthoDB" id="407325at2759"/>
<dbReference type="InterPro" id="IPR013087">
    <property type="entry name" value="Znf_C2H2_type"/>
</dbReference>
<accession>A0A9P1N003</accession>
<gene>
    <name evidence="4" type="ORF">CAMP_LOCUS8579</name>
</gene>
<dbReference type="Pfam" id="PF10294">
    <property type="entry name" value="Methyltransf_16"/>
    <property type="match status" value="1"/>
</dbReference>
<feature type="domain" description="C2H2-type" evidence="3">
    <location>
        <begin position="237"/>
        <end position="263"/>
    </location>
</feature>
<feature type="domain" description="C2H2-type" evidence="3">
    <location>
        <begin position="394"/>
        <end position="419"/>
    </location>
</feature>
<evidence type="ECO:0000256" key="1">
    <source>
        <dbReference type="SAM" id="Coils"/>
    </source>
</evidence>
<feature type="compositionally biased region" description="Acidic residues" evidence="2">
    <location>
        <begin position="1045"/>
        <end position="1054"/>
    </location>
</feature>
<evidence type="ECO:0000313" key="4">
    <source>
        <dbReference type="EMBL" id="CAI5445942.1"/>
    </source>
</evidence>
<reference evidence="4" key="1">
    <citation type="submission" date="2022-11" db="EMBL/GenBank/DDBJ databases">
        <authorList>
            <person name="Kikuchi T."/>
        </authorList>
    </citation>
    <scope>NUCLEOTIDE SEQUENCE</scope>
    <source>
        <strain evidence="4">PS1010</strain>
    </source>
</reference>
<proteinExistence type="predicted"/>
<dbReference type="PANTHER" id="PTHR22716:SF1">
    <property type="entry name" value="ETS CLASS TRANSCRIPTION FACTOR-RELATED"/>
    <property type="match status" value="1"/>
</dbReference>
<name>A0A9P1N003_9PELO</name>
<dbReference type="Proteomes" id="UP001152747">
    <property type="component" value="Unassembled WGS sequence"/>
</dbReference>
<dbReference type="InterPro" id="IPR029063">
    <property type="entry name" value="SAM-dependent_MTases_sf"/>
</dbReference>
<keyword evidence="5" id="KW-1185">Reference proteome</keyword>
<dbReference type="GO" id="GO:0040027">
    <property type="term" value="P:negative regulation of vulval development"/>
    <property type="evidence" value="ECO:0007669"/>
    <property type="project" value="InterPro"/>
</dbReference>